<name>A0ABY9F8W1_9PSED</name>
<gene>
    <name evidence="1" type="ORF">PSH92_20965</name>
</gene>
<evidence type="ECO:0000313" key="1">
    <source>
        <dbReference type="EMBL" id="WLG99812.1"/>
    </source>
</evidence>
<protein>
    <submittedName>
        <fullName evidence="1">Uncharacterized protein</fullName>
    </submittedName>
</protein>
<dbReference type="EMBL" id="CP117451">
    <property type="protein sequence ID" value="WLG99812.1"/>
    <property type="molecule type" value="Genomic_DNA"/>
</dbReference>
<organism evidence="1 2">
    <name type="scientific">Pseudomonas beijingensis</name>
    <dbReference type="NCBI Taxonomy" id="2954101"/>
    <lineage>
        <taxon>Bacteria</taxon>
        <taxon>Pseudomonadati</taxon>
        <taxon>Pseudomonadota</taxon>
        <taxon>Gammaproteobacteria</taxon>
        <taxon>Pseudomonadales</taxon>
        <taxon>Pseudomonadaceae</taxon>
        <taxon>Pseudomonas</taxon>
    </lineage>
</organism>
<reference evidence="1 2" key="1">
    <citation type="submission" date="2023-02" db="EMBL/GenBank/DDBJ databases">
        <title>Evolution of Hrp T3SS in non-pathogenic Pseudomonas fluorescens.</title>
        <authorList>
            <person name="Liao K."/>
            <person name="Wei H."/>
            <person name="Gu Y."/>
        </authorList>
    </citation>
    <scope>NUCLEOTIDE SEQUENCE [LARGE SCALE GENOMIC DNA]</scope>
    <source>
        <strain evidence="1 2">FP2034</strain>
    </source>
</reference>
<dbReference type="RefSeq" id="WP_305468068.1">
    <property type="nucleotide sequence ID" value="NZ_CP117451.1"/>
</dbReference>
<sequence>MTTYSLDALTNRMKAKSVTLGWDAVVFMNRAKVNSLLEQQYITRFNKESFLKRIFGAPFMTPDESEYLEMSGLILSHPRLSFEKASLRNSRATATMDIVSGTVSYVRKSSGQAPGAVIYSYVVGANQGFTLTMDIDLAASRGTVNEQGRVIVDIGDGYNCRCNLVNESRAQETLGDFFKALFLEQKPEDRMYELGMLDLRDVDLLAPRSFLIRTMATDEGKNRASDSYGEGAVVLFVRTKGNQKEGDDPGEGALDYLIPDDRHPTTGKALYSGSLVLASRVVFDWYIQDAIERQIGGNLRLRSSESDHVARRLSAVAGEFELPGFSIDVTYGEGLYAKQYLLNDGPLRFKLYDLDPEKELQVAVSEESTLVLSMQGARDLPVHYHEWSFATPDKHTYWNAKGNATVKVTFTPEFSSELNYVTFVQKTDPYIWFSGVWDPNFQIKRPYNEAVVRGLDKTLRPPFLEWFNVFKTLDLPGLNVLAISNLLFPERNALQLTEARLPGDLLMVGNIDPKETTFTLDPLLPVVKAGDTQRFDIRQLGYRSSDVTWSVRSVDGSRAVGTITNGEYLAPDVHLLDGSAIRNVVTATYTDSTTGKEVTASALVVVVLTGVVVTPSMSLIEMDNRREVRLKATSVGAGPFRWTPRSNVGSLQVDGDEAVYTPPSSDLPDHTLEAVLFDVEDTSTGEKAVATVLLRQGYFSLSVTPALHPGVRPNGTALLKPPRPYRPEQFTWEVVAGEGTIDPQTGRFTAPATITLPYSVVKMSNIGADFDHFGYSVIHLSEHARQSEWTDADVFDFEVSTKPPTVYANGLQQAKVTVRFKPTGDAMVSESEFESIKLVTAEQKVSLPEVGEDGVPEGGKWHYTEARNSYDPYPHQTPALNQETQQNRPKGMVLKEFFVQTHSIEDLRVSARIRSDSFATLYSNPTPEDSSGSKVVDLFAVEPPEAGGGGVTAFTFETPGVEWPVRVEGDKDNENDLTTLDYYYLKLMIRNVQVPIRKVQFVGNCSMVRWESDTMLEDVHSITGYAIAGDANEDGKTILHIDEILSRRLFGQLDVPEQTVDPGNPVPSGEVLFSLQRREFWRYDRYAKSDFDRVLDVIVFDRYGNRHSVKIGFEGSNRNKLMIIG</sequence>
<accession>A0ABY9F8W1</accession>
<dbReference type="Proteomes" id="UP001224838">
    <property type="component" value="Chromosome"/>
</dbReference>
<evidence type="ECO:0000313" key="2">
    <source>
        <dbReference type="Proteomes" id="UP001224838"/>
    </source>
</evidence>
<keyword evidence="2" id="KW-1185">Reference proteome</keyword>
<proteinExistence type="predicted"/>